<dbReference type="InterPro" id="IPR036034">
    <property type="entry name" value="PDZ_sf"/>
</dbReference>
<dbReference type="GO" id="GO:0004175">
    <property type="term" value="F:endopeptidase activity"/>
    <property type="evidence" value="ECO:0007669"/>
    <property type="project" value="TreeGrafter"/>
</dbReference>
<dbReference type="GO" id="GO:0030288">
    <property type="term" value="C:outer membrane-bounded periplasmic space"/>
    <property type="evidence" value="ECO:0007669"/>
    <property type="project" value="TreeGrafter"/>
</dbReference>
<dbReference type="Proteomes" id="UP000656244">
    <property type="component" value="Unassembled WGS sequence"/>
</dbReference>
<dbReference type="PANTHER" id="PTHR32060:SF30">
    <property type="entry name" value="CARBOXY-TERMINAL PROCESSING PROTEASE CTPA"/>
    <property type="match status" value="1"/>
</dbReference>
<protein>
    <submittedName>
        <fullName evidence="3">Peptidase S41</fullName>
    </submittedName>
</protein>
<dbReference type="PROSITE" id="PS51257">
    <property type="entry name" value="PROKAR_LIPOPROTEIN"/>
    <property type="match status" value="1"/>
</dbReference>
<dbReference type="InterPro" id="IPR029045">
    <property type="entry name" value="ClpP/crotonase-like_dom_sf"/>
</dbReference>
<dbReference type="GO" id="GO:0006508">
    <property type="term" value="P:proteolysis"/>
    <property type="evidence" value="ECO:0007669"/>
    <property type="project" value="InterPro"/>
</dbReference>
<dbReference type="SMART" id="SM00245">
    <property type="entry name" value="TSPc"/>
    <property type="match status" value="1"/>
</dbReference>
<dbReference type="PANTHER" id="PTHR32060">
    <property type="entry name" value="TAIL-SPECIFIC PROTEASE"/>
    <property type="match status" value="1"/>
</dbReference>
<evidence type="ECO:0000313" key="4">
    <source>
        <dbReference type="Proteomes" id="UP000656244"/>
    </source>
</evidence>
<comment type="caution">
    <text evidence="3">The sequence shown here is derived from an EMBL/GenBank/DDBJ whole genome shotgun (WGS) entry which is preliminary data.</text>
</comment>
<dbReference type="Gene3D" id="3.30.750.170">
    <property type="match status" value="1"/>
</dbReference>
<accession>A0A923HCR1</accession>
<dbReference type="GO" id="GO:0007165">
    <property type="term" value="P:signal transduction"/>
    <property type="evidence" value="ECO:0007669"/>
    <property type="project" value="TreeGrafter"/>
</dbReference>
<evidence type="ECO:0000259" key="2">
    <source>
        <dbReference type="SMART" id="SM00245"/>
    </source>
</evidence>
<dbReference type="Pfam" id="PF03572">
    <property type="entry name" value="Peptidase_S41"/>
    <property type="match status" value="1"/>
</dbReference>
<dbReference type="Gene3D" id="2.30.42.10">
    <property type="match status" value="1"/>
</dbReference>
<gene>
    <name evidence="3" type="ORF">H7U19_04715</name>
</gene>
<dbReference type="Gene3D" id="3.90.226.10">
    <property type="entry name" value="2-enoyl-CoA Hydratase, Chain A, domain 1"/>
    <property type="match status" value="1"/>
</dbReference>
<dbReference type="SUPFAM" id="SSF50156">
    <property type="entry name" value="PDZ domain-like"/>
    <property type="match status" value="1"/>
</dbReference>
<name>A0A923HCR1_9FLAO</name>
<organism evidence="3 4">
    <name type="scientific">Hyunsoonleella aquatilis</name>
    <dbReference type="NCBI Taxonomy" id="2762758"/>
    <lineage>
        <taxon>Bacteria</taxon>
        <taxon>Pseudomonadati</taxon>
        <taxon>Bacteroidota</taxon>
        <taxon>Flavobacteriia</taxon>
        <taxon>Flavobacteriales</taxon>
        <taxon>Flavobacteriaceae</taxon>
    </lineage>
</organism>
<sequence length="477" mass="53462">MKKLRALTLILSAFMLTGCFEDGDDIPIQTAEINDFVWKGMSIYYLYKDEMPDLANDRFTNNSEYTEYLEMFDSPFDLFNSLKYQPGIVDQFSWMVNDYIELERNFSGISTTNGMEFSLFKKPNEGNKAIGVVRLVLPNSDAANKGIKRGDIFYAVDGIELFYNSDTDNNTGLLLSENYTISLGFFDDKGTADEGDDSVEPLDRDIQLSKFEYEENPIHSSKILEVDGEKVGYLMLNGFTAGYDDELNAVFGDFKANNVQHLVLDLRYNPGGRVTIETYLASMITGQFIGQIFSKLIYNSNFETTDFNFVSKIENGEDINALNLDKVYVLTTGSSASASEGLINGLNPYIEVIQIGTNTRGKTQASRTLYDSPENNYRREGANPRHTYAMQPLVADGVNRDNVKVPSTGLTPDIDFTEQKFNYGRIGEEDEPFLAVALAEIGGTTNKFQTSKSKQSPTEMLFDSNEFRPLKGGLVID</sequence>
<keyword evidence="4" id="KW-1185">Reference proteome</keyword>
<dbReference type="RefSeq" id="WP_186559473.1">
    <property type="nucleotide sequence ID" value="NZ_JACNMF010000001.1"/>
</dbReference>
<feature type="region of interest" description="Disordered" evidence="1">
    <location>
        <begin position="363"/>
        <end position="382"/>
    </location>
</feature>
<proteinExistence type="predicted"/>
<evidence type="ECO:0000256" key="1">
    <source>
        <dbReference type="SAM" id="MobiDB-lite"/>
    </source>
</evidence>
<dbReference type="EMBL" id="JACNMF010000001">
    <property type="protein sequence ID" value="MBC3757693.1"/>
    <property type="molecule type" value="Genomic_DNA"/>
</dbReference>
<dbReference type="InterPro" id="IPR005151">
    <property type="entry name" value="Tail-specific_protease"/>
</dbReference>
<dbReference type="Pfam" id="PF18294">
    <property type="entry name" value="Pept_S41_N"/>
    <property type="match status" value="1"/>
</dbReference>
<dbReference type="CDD" id="cd07561">
    <property type="entry name" value="Peptidase_S41_CPP_like"/>
    <property type="match status" value="1"/>
</dbReference>
<dbReference type="AlphaFoldDB" id="A0A923HCR1"/>
<dbReference type="GO" id="GO:0008236">
    <property type="term" value="F:serine-type peptidase activity"/>
    <property type="evidence" value="ECO:0007669"/>
    <property type="project" value="InterPro"/>
</dbReference>
<feature type="compositionally biased region" description="Polar residues" evidence="1">
    <location>
        <begin position="363"/>
        <end position="375"/>
    </location>
</feature>
<evidence type="ECO:0000313" key="3">
    <source>
        <dbReference type="EMBL" id="MBC3757693.1"/>
    </source>
</evidence>
<reference evidence="3" key="1">
    <citation type="submission" date="2020-08" db="EMBL/GenBank/DDBJ databases">
        <title>Hyunsoonleella sp. strain SJ7 genome sequencing and assembly.</title>
        <authorList>
            <person name="Kim I."/>
        </authorList>
    </citation>
    <scope>NUCLEOTIDE SEQUENCE</scope>
    <source>
        <strain evidence="3">SJ7</strain>
    </source>
</reference>
<dbReference type="SUPFAM" id="SSF52096">
    <property type="entry name" value="ClpP/crotonase"/>
    <property type="match status" value="1"/>
</dbReference>
<dbReference type="InterPro" id="IPR041613">
    <property type="entry name" value="Pept_S41_N"/>
</dbReference>
<feature type="domain" description="Tail specific protease" evidence="2">
    <location>
        <begin position="201"/>
        <end position="417"/>
    </location>
</feature>